<feature type="region of interest" description="Disordered" evidence="1">
    <location>
        <begin position="110"/>
        <end position="129"/>
    </location>
</feature>
<feature type="region of interest" description="Disordered" evidence="1">
    <location>
        <begin position="1"/>
        <end position="75"/>
    </location>
</feature>
<protein>
    <submittedName>
        <fullName evidence="3">GrBNV_gp37-like protein</fullName>
    </submittedName>
</protein>
<evidence type="ECO:0000313" key="5">
    <source>
        <dbReference type="EMBL" id="UBO76529.1"/>
    </source>
</evidence>
<dbReference type="EMBL" id="MZ727584">
    <property type="protein sequence ID" value="UBO76529.1"/>
    <property type="molecule type" value="Genomic_DNA"/>
</dbReference>
<sequence>MDSVIVLEQSDMVSKESGLVSENSAVSEKILEESGLVSENSSVSEKMLEEAGLIPENLSTTNSVSSDPPMDDQQLHDMLEDPKVESELPQQTPASDNDEVAFDDASIHFENQSSDEPSPQQPAPTSPVSEVSNMIDEFQTKVDNALNPHIAQPSSSSPNKKRKLTTPSISLLSFINILRDILNDMTFDKLSKEMRFKRNIRAYIDENIEPTIKRMKLNASTTFGANISTYSPDFQQRVVNCILNKIFSQLESQNMQFLFPKEMLKFFLATYKKFITPNDFINTNAIIKSERRSKNSGPLNNGAILNEYVKGFDTFSASMSRSDHDDIKALKFIVENKLSIPYTMYNIINNISFDPPSYVTDSKIEYRQDYAQILIANSKHLYVLITSDILLYYDGNQFVIPPSNIEREFTIHMKQSPMLKNGDYVLLEVLSATKVKIVDILQYRIGSDTKLPSKYTERLAFIQKILPHATTVSITPQQVGGNANGLDYSYIQKPNDGFNPAYIYHKSNLIAAAVGVIDKTAVLAFQENDSTLVIKSKVSICGPVTGCISVMAYKSRDGAELECPKIMMGGVEYKIIGDVNGVQLFEQAIAVELKDGNRLGCLSTNSVSKAFEYKPVTVKKETATLMKDIERRLENEDFVMDLLKSLTNAPIMMNEDTKNMLKKWLSPEISVSFDGYKMLDS</sequence>
<evidence type="ECO:0000313" key="6">
    <source>
        <dbReference type="Proteomes" id="UP000011785"/>
    </source>
</evidence>
<dbReference type="EMBL" id="MN623374">
    <property type="protein sequence ID" value="QHG11352.1"/>
    <property type="molecule type" value="Genomic_DNA"/>
</dbReference>
<dbReference type="EMBL" id="EU747721">
    <property type="protein sequence ID" value="ACH96250.1"/>
    <property type="molecule type" value="Genomic_DNA"/>
</dbReference>
<evidence type="ECO:0000313" key="3">
    <source>
        <dbReference type="EMBL" id="QHG11352.1"/>
    </source>
</evidence>
<evidence type="ECO:0000313" key="4">
    <source>
        <dbReference type="EMBL" id="QKE59582.1"/>
    </source>
</evidence>
<keyword evidence="6" id="KW-1185">Reference proteome</keyword>
<organism evidence="3">
    <name type="scientific">Oryctes rhinoceros nudivirus</name>
    <dbReference type="NCBI Taxonomy" id="92521"/>
    <lineage>
        <taxon>Viruses</taxon>
        <taxon>Viruses incertae sedis</taxon>
        <taxon>Naldaviricetes</taxon>
        <taxon>Lefavirales</taxon>
        <taxon>Nudiviridae</taxon>
        <taxon>Alphanudivirus</taxon>
        <taxon>Alphanudivirus oryrhinocerotis</taxon>
    </lineage>
</organism>
<dbReference type="Proteomes" id="UP000011785">
    <property type="component" value="Segment"/>
</dbReference>
<accession>A0A6B9QQU2</accession>
<evidence type="ECO:0000256" key="1">
    <source>
        <dbReference type="SAM" id="MobiDB-lite"/>
    </source>
</evidence>
<reference evidence="3" key="2">
    <citation type="journal article" date="2020" name="J. ISSAAS">
        <title>Complete genome sequence of Oryctes rhinoceros Nudivirus isolated from Coconut Rhinoceros Beetle in the Solomon Islands.</title>
        <authorList>
            <person name="Etebari K."/>
            <person name="Filipovic I."/>
            <person name="Rasic G."/>
            <person name="Devine G.J."/>
            <person name="Tsatsia H."/>
            <person name="Furlong M.J."/>
        </authorList>
    </citation>
    <scope>NUCLEOTIDE SEQUENCE</scope>
    <source>
        <strain evidence="3">Solomon Islands</strain>
    </source>
</reference>
<dbReference type="RefSeq" id="YP_002321431.1">
    <property type="nucleotide sequence ID" value="NC_011588.1"/>
</dbReference>
<evidence type="ECO:0000313" key="2">
    <source>
        <dbReference type="EMBL" id="ACH96250.1"/>
    </source>
</evidence>
<dbReference type="KEGG" id="vg:7047300"/>
<feature type="compositionally biased region" description="Polar residues" evidence="1">
    <location>
        <begin position="57"/>
        <end position="66"/>
    </location>
</feature>
<dbReference type="EMBL" id="MT150137">
    <property type="protein sequence ID" value="QKE59582.1"/>
    <property type="molecule type" value="Genomic_DNA"/>
</dbReference>
<gene>
    <name evidence="3" type="ORF">SI_OrNV_gp120</name>
</gene>
<name>A0A6B9QQU2_9VIRU</name>
<proteinExistence type="predicted"/>
<reference evidence="5" key="4">
    <citation type="submission" date="2021-08" db="EMBL/GenBank/DDBJ databases">
        <title>Whole genome sequence of Oryctes rhinoceros Nudivirus detected in Riau Province, Indonesia.</title>
        <authorList>
            <person name="Kurnia Y.W."/>
            <person name="Tanjung Z.A."/>
            <person name="Utomo C."/>
            <person name="Naim M."/>
            <person name="Situmorang E.C."/>
            <person name="Liwang T."/>
        </authorList>
    </citation>
    <scope>NUCLEOTIDE SEQUENCE</scope>
    <source>
        <strain evidence="5">LiboV</strain>
    </source>
</reference>
<reference evidence="4" key="3">
    <citation type="submission" date="2020-03" db="EMBL/GenBank/DDBJ databases">
        <title>Whole genome sequence of Oryctes rhinoceros Nudivirus isolated in Riau Province, Indonesia.</title>
        <authorList>
            <person name="Kurnia Y.W."/>
            <person name="Tanjung Z.A."/>
            <person name="Utomo C."/>
            <person name="Naim M."/>
            <person name="Situmorang E.C."/>
            <person name="Liwang T."/>
        </authorList>
    </citation>
    <scope>NUCLEOTIDE SEQUENCE</scope>
    <source>
        <strain evidence="4">LiboV</strain>
    </source>
</reference>
<dbReference type="OrthoDB" id="5189at10239"/>
<reference evidence="2 6" key="1">
    <citation type="journal article" date="2008" name="J. Virol. Methods">
        <title>Sequencing of the large dsDNA genome of Oryctes rhinoceros nudivirus using multiple displacement amplification of nanogram amounts of virus DNA.</title>
        <authorList>
            <person name="Wang Y."/>
            <person name="Kleespies R.G."/>
            <person name="Ramle M.B."/>
            <person name="Jehle J.A."/>
        </authorList>
    </citation>
    <scope>NUCLEOTIDE SEQUENCE [LARGE SCALE GENOMIC DNA]</scope>
    <source>
        <strain evidence="6">Isolate Oryctes rhinoceros/Malaysia/Ma07/2007</strain>
        <strain evidence="2">Ma07</strain>
    </source>
</reference>
<accession>B7SVE1</accession>